<name>A0A392TES8_9FABA</name>
<accession>A0A392TES8</accession>
<organism evidence="1 2">
    <name type="scientific">Trifolium medium</name>
    <dbReference type="NCBI Taxonomy" id="97028"/>
    <lineage>
        <taxon>Eukaryota</taxon>
        <taxon>Viridiplantae</taxon>
        <taxon>Streptophyta</taxon>
        <taxon>Embryophyta</taxon>
        <taxon>Tracheophyta</taxon>
        <taxon>Spermatophyta</taxon>
        <taxon>Magnoliopsida</taxon>
        <taxon>eudicotyledons</taxon>
        <taxon>Gunneridae</taxon>
        <taxon>Pentapetalae</taxon>
        <taxon>rosids</taxon>
        <taxon>fabids</taxon>
        <taxon>Fabales</taxon>
        <taxon>Fabaceae</taxon>
        <taxon>Papilionoideae</taxon>
        <taxon>50 kb inversion clade</taxon>
        <taxon>NPAAA clade</taxon>
        <taxon>Hologalegina</taxon>
        <taxon>IRL clade</taxon>
        <taxon>Trifolieae</taxon>
        <taxon>Trifolium</taxon>
    </lineage>
</organism>
<protein>
    <submittedName>
        <fullName evidence="1">Uncharacterized protein</fullName>
    </submittedName>
</protein>
<sequence length="53" mass="6355">MLECSFLKVLKWSNQIMLVHNLVGLVVYQTGSRPHRDMKRLYHKQSPRQFLNL</sequence>
<evidence type="ECO:0000313" key="2">
    <source>
        <dbReference type="Proteomes" id="UP000265520"/>
    </source>
</evidence>
<feature type="non-terminal residue" evidence="1">
    <location>
        <position position="53"/>
    </location>
</feature>
<reference evidence="1 2" key="1">
    <citation type="journal article" date="2018" name="Front. Plant Sci.">
        <title>Red Clover (Trifolium pratense) and Zigzag Clover (T. medium) - A Picture of Genomic Similarities and Differences.</title>
        <authorList>
            <person name="Dluhosova J."/>
            <person name="Istvanek J."/>
            <person name="Nedelnik J."/>
            <person name="Repkova J."/>
        </authorList>
    </citation>
    <scope>NUCLEOTIDE SEQUENCE [LARGE SCALE GENOMIC DNA]</scope>
    <source>
        <strain evidence="2">cv. 10/8</strain>
        <tissue evidence="1">Leaf</tissue>
    </source>
</reference>
<proteinExistence type="predicted"/>
<dbReference type="Proteomes" id="UP000265520">
    <property type="component" value="Unassembled WGS sequence"/>
</dbReference>
<evidence type="ECO:0000313" key="1">
    <source>
        <dbReference type="EMBL" id="MCI58730.1"/>
    </source>
</evidence>
<dbReference type="EMBL" id="LXQA010550723">
    <property type="protein sequence ID" value="MCI58730.1"/>
    <property type="molecule type" value="Genomic_DNA"/>
</dbReference>
<comment type="caution">
    <text evidence="1">The sequence shown here is derived from an EMBL/GenBank/DDBJ whole genome shotgun (WGS) entry which is preliminary data.</text>
</comment>
<dbReference type="AlphaFoldDB" id="A0A392TES8"/>
<keyword evidence="2" id="KW-1185">Reference proteome</keyword>